<dbReference type="Proteomes" id="UP000735302">
    <property type="component" value="Unassembled WGS sequence"/>
</dbReference>
<reference evidence="2 3" key="1">
    <citation type="journal article" date="2021" name="Elife">
        <title>Chloroplast acquisition without the gene transfer in kleptoplastic sea slugs, Plakobranchus ocellatus.</title>
        <authorList>
            <person name="Maeda T."/>
            <person name="Takahashi S."/>
            <person name="Yoshida T."/>
            <person name="Shimamura S."/>
            <person name="Takaki Y."/>
            <person name="Nagai Y."/>
            <person name="Toyoda A."/>
            <person name="Suzuki Y."/>
            <person name="Arimoto A."/>
            <person name="Ishii H."/>
            <person name="Satoh N."/>
            <person name="Nishiyama T."/>
            <person name="Hasebe M."/>
            <person name="Maruyama T."/>
            <person name="Minagawa J."/>
            <person name="Obokata J."/>
            <person name="Shigenobu S."/>
        </authorList>
    </citation>
    <scope>NUCLEOTIDE SEQUENCE [LARGE SCALE GENOMIC DNA]</scope>
</reference>
<feature type="compositionally biased region" description="Basic and acidic residues" evidence="1">
    <location>
        <begin position="1"/>
        <end position="11"/>
    </location>
</feature>
<feature type="region of interest" description="Disordered" evidence="1">
    <location>
        <begin position="1"/>
        <end position="21"/>
    </location>
</feature>
<evidence type="ECO:0000313" key="3">
    <source>
        <dbReference type="Proteomes" id="UP000735302"/>
    </source>
</evidence>
<organism evidence="2 3">
    <name type="scientific">Plakobranchus ocellatus</name>
    <dbReference type="NCBI Taxonomy" id="259542"/>
    <lineage>
        <taxon>Eukaryota</taxon>
        <taxon>Metazoa</taxon>
        <taxon>Spiralia</taxon>
        <taxon>Lophotrochozoa</taxon>
        <taxon>Mollusca</taxon>
        <taxon>Gastropoda</taxon>
        <taxon>Heterobranchia</taxon>
        <taxon>Euthyneura</taxon>
        <taxon>Panpulmonata</taxon>
        <taxon>Sacoglossa</taxon>
        <taxon>Placobranchoidea</taxon>
        <taxon>Plakobranchidae</taxon>
        <taxon>Plakobranchus</taxon>
    </lineage>
</organism>
<accession>A0AAV3YB62</accession>
<comment type="caution">
    <text evidence="2">The sequence shown here is derived from an EMBL/GenBank/DDBJ whole genome shotgun (WGS) entry which is preliminary data.</text>
</comment>
<gene>
    <name evidence="2" type="ORF">PoB_000602400</name>
</gene>
<name>A0AAV3YB62_9GAST</name>
<dbReference type="EMBL" id="BLXT01000663">
    <property type="protein sequence ID" value="GFN79518.1"/>
    <property type="molecule type" value="Genomic_DNA"/>
</dbReference>
<keyword evidence="3" id="KW-1185">Reference proteome</keyword>
<evidence type="ECO:0000313" key="2">
    <source>
        <dbReference type="EMBL" id="GFN79518.1"/>
    </source>
</evidence>
<proteinExistence type="predicted"/>
<feature type="region of interest" description="Disordered" evidence="1">
    <location>
        <begin position="126"/>
        <end position="145"/>
    </location>
</feature>
<sequence>MPRVGVDRAGRADSQSPESMRVASVRCNTFEDNISNKKETLIVKVRLVDGKCTVKDRDIAHLDKCNKALAEMSDFQRKFLFTGSEGGKPIKLIFTESIVRHKDGSIEKKSEFKSYDSKKSLKEKLNCMGGSAKPQKKSGSFEAKM</sequence>
<protein>
    <submittedName>
        <fullName evidence="2">Uncharacterized protein</fullName>
    </submittedName>
</protein>
<dbReference type="AlphaFoldDB" id="A0AAV3YB62"/>
<evidence type="ECO:0000256" key="1">
    <source>
        <dbReference type="SAM" id="MobiDB-lite"/>
    </source>
</evidence>